<feature type="transmembrane region" description="Helical" evidence="1">
    <location>
        <begin position="212"/>
        <end position="230"/>
    </location>
</feature>
<dbReference type="SUPFAM" id="SSF52833">
    <property type="entry name" value="Thioredoxin-like"/>
    <property type="match status" value="1"/>
</dbReference>
<keyword evidence="1" id="KW-1133">Transmembrane helix</keyword>
<feature type="transmembrane region" description="Helical" evidence="1">
    <location>
        <begin position="236"/>
        <end position="260"/>
    </location>
</feature>
<sequence>MKRLLSLLVISVLIFNIFSFLPTKAEAVFVKDVPVYFFRGEGCPHCAAEEIFLEKLVLEKPYVKVHDFEIYNDKDNLKLMREVGEYMKINVAGVPLTIIGDKAISGYLNDATTGQQIANQVEQCEIKDCPDILADLGHGALIYGQPEVLEENKIAAAEVDLPLFGKLSGSTTSLFALTTAIAFLDGFNPCAMWVLLFLITLLLGMEDKKKRWILGLAFIISSGVVYYLFLAAWLNIFLFIGMIATIRIIIGLVAIGAGYFNLKSWYDHKTGCIAEGSENRRKIFDKLRNIISRKNFLWALAGIIVLAAVINLVELVCSAGLPAIYTQVLAMAELSPVGYYSYLLWYIFIFMLDDLVVFIIAMVTLQAFGISSKYALYTKLIGGIIILLLGILLIFKPAWLMFG</sequence>
<feature type="transmembrane region" description="Helical" evidence="1">
    <location>
        <begin position="345"/>
        <end position="368"/>
    </location>
</feature>
<reference evidence="3" key="1">
    <citation type="submission" date="2017-09" db="EMBL/GenBank/DDBJ databases">
        <title>Depth-based differentiation of microbial function through sediment-hosted aquifers and enrichment of novel symbionts in the deep terrestrial subsurface.</title>
        <authorList>
            <person name="Probst A.J."/>
            <person name="Ladd B."/>
            <person name="Jarett J.K."/>
            <person name="Geller-Mcgrath D.E."/>
            <person name="Sieber C.M.K."/>
            <person name="Emerson J.B."/>
            <person name="Anantharaman K."/>
            <person name="Thomas B.C."/>
            <person name="Malmstrom R."/>
            <person name="Stieglmeier M."/>
            <person name="Klingl A."/>
            <person name="Woyke T."/>
            <person name="Ryan C.M."/>
            <person name="Banfield J.F."/>
        </authorList>
    </citation>
    <scope>NUCLEOTIDE SEQUENCE [LARGE SCALE GENOMIC DNA]</scope>
</reference>
<dbReference type="EMBL" id="PFMC01000022">
    <property type="protein sequence ID" value="PIY95241.1"/>
    <property type="molecule type" value="Genomic_DNA"/>
</dbReference>
<keyword evidence="1" id="KW-0472">Membrane</keyword>
<evidence type="ECO:0008006" key="4">
    <source>
        <dbReference type="Google" id="ProtNLM"/>
    </source>
</evidence>
<proteinExistence type="predicted"/>
<evidence type="ECO:0000313" key="3">
    <source>
        <dbReference type="Proteomes" id="UP000228689"/>
    </source>
</evidence>
<keyword evidence="1" id="KW-0812">Transmembrane</keyword>
<accession>A0A2M7RFA9</accession>
<comment type="caution">
    <text evidence="2">The sequence shown here is derived from an EMBL/GenBank/DDBJ whole genome shotgun (WGS) entry which is preliminary data.</text>
</comment>
<name>A0A2M7RFA9_9BACT</name>
<feature type="transmembrane region" description="Helical" evidence="1">
    <location>
        <begin position="296"/>
        <end position="325"/>
    </location>
</feature>
<dbReference type="InterPro" id="IPR036249">
    <property type="entry name" value="Thioredoxin-like_sf"/>
</dbReference>
<dbReference type="Gene3D" id="3.40.30.10">
    <property type="entry name" value="Glutaredoxin"/>
    <property type="match status" value="1"/>
</dbReference>
<dbReference type="Proteomes" id="UP000228689">
    <property type="component" value="Unassembled WGS sequence"/>
</dbReference>
<evidence type="ECO:0000313" key="2">
    <source>
        <dbReference type="EMBL" id="PIY95241.1"/>
    </source>
</evidence>
<protein>
    <recommendedName>
        <fullName evidence="4">Glutaredoxin domain-containing protein</fullName>
    </recommendedName>
</protein>
<dbReference type="AlphaFoldDB" id="A0A2M7RFA9"/>
<organism evidence="2 3">
    <name type="scientific">Candidatus Komeilibacteria bacterium CG_4_10_14_0_8_um_filter_37_78</name>
    <dbReference type="NCBI Taxonomy" id="1974471"/>
    <lineage>
        <taxon>Bacteria</taxon>
        <taxon>Candidatus Komeiliibacteriota</taxon>
    </lineage>
</organism>
<feature type="transmembrane region" description="Helical" evidence="1">
    <location>
        <begin position="380"/>
        <end position="402"/>
    </location>
</feature>
<feature type="transmembrane region" description="Helical" evidence="1">
    <location>
        <begin position="186"/>
        <end position="205"/>
    </location>
</feature>
<evidence type="ECO:0000256" key="1">
    <source>
        <dbReference type="SAM" id="Phobius"/>
    </source>
</evidence>
<gene>
    <name evidence="2" type="ORF">COY67_00965</name>
</gene>